<dbReference type="OMA" id="WIAIDAI"/>
<evidence type="ECO:0000256" key="1">
    <source>
        <dbReference type="ARBA" id="ARBA00013260"/>
    </source>
</evidence>
<dbReference type="InterPro" id="IPR001328">
    <property type="entry name" value="Pept_tRNA_hydro"/>
</dbReference>
<gene>
    <name evidence="8" type="ORF">KP509_36G064500</name>
</gene>
<dbReference type="FunFam" id="3.40.50.1470:FF:000001">
    <property type="entry name" value="Peptidyl-tRNA hydrolase"/>
    <property type="match status" value="1"/>
</dbReference>
<name>A0A8T2QDR0_CERRI</name>
<keyword evidence="9" id="KW-1185">Reference proteome</keyword>
<dbReference type="PROSITE" id="PS01195">
    <property type="entry name" value="PEPT_TRNA_HYDROL_1"/>
    <property type="match status" value="1"/>
</dbReference>
<dbReference type="EMBL" id="CM035441">
    <property type="protein sequence ID" value="KAH7281814.1"/>
    <property type="molecule type" value="Genomic_DNA"/>
</dbReference>
<evidence type="ECO:0000313" key="9">
    <source>
        <dbReference type="Proteomes" id="UP000825935"/>
    </source>
</evidence>
<keyword evidence="3" id="KW-0378">Hydrolase</keyword>
<dbReference type="InterPro" id="IPR018171">
    <property type="entry name" value="Pept_tRNA_hydro_CS"/>
</dbReference>
<organism evidence="8 9">
    <name type="scientific">Ceratopteris richardii</name>
    <name type="common">Triangle waterfern</name>
    <dbReference type="NCBI Taxonomy" id="49495"/>
    <lineage>
        <taxon>Eukaryota</taxon>
        <taxon>Viridiplantae</taxon>
        <taxon>Streptophyta</taxon>
        <taxon>Embryophyta</taxon>
        <taxon>Tracheophyta</taxon>
        <taxon>Polypodiopsida</taxon>
        <taxon>Polypodiidae</taxon>
        <taxon>Polypodiales</taxon>
        <taxon>Pteridineae</taxon>
        <taxon>Pteridaceae</taxon>
        <taxon>Parkerioideae</taxon>
        <taxon>Ceratopteris</taxon>
    </lineage>
</organism>
<dbReference type="GO" id="GO:0004045">
    <property type="term" value="F:peptidyl-tRNA hydrolase activity"/>
    <property type="evidence" value="ECO:0007669"/>
    <property type="project" value="UniProtKB-EC"/>
</dbReference>
<dbReference type="GO" id="GO:0000049">
    <property type="term" value="F:tRNA binding"/>
    <property type="evidence" value="ECO:0007669"/>
    <property type="project" value="UniProtKB-KW"/>
</dbReference>
<feature type="region of interest" description="Disordered" evidence="7">
    <location>
        <begin position="41"/>
        <end position="81"/>
    </location>
</feature>
<evidence type="ECO:0000256" key="3">
    <source>
        <dbReference type="ARBA" id="ARBA00022801"/>
    </source>
</evidence>
<dbReference type="OrthoDB" id="1711136at2759"/>
<dbReference type="Proteomes" id="UP000825935">
    <property type="component" value="Chromosome 36"/>
</dbReference>
<dbReference type="PANTHER" id="PTHR17224">
    <property type="entry name" value="PEPTIDYL-TRNA HYDROLASE"/>
    <property type="match status" value="1"/>
</dbReference>
<dbReference type="AlphaFoldDB" id="A0A8T2QDR0"/>
<evidence type="ECO:0000256" key="5">
    <source>
        <dbReference type="ARBA" id="ARBA00038063"/>
    </source>
</evidence>
<dbReference type="NCBIfam" id="TIGR00447">
    <property type="entry name" value="pth"/>
    <property type="match status" value="1"/>
</dbReference>
<evidence type="ECO:0000313" key="8">
    <source>
        <dbReference type="EMBL" id="KAH7281814.1"/>
    </source>
</evidence>
<sequence>MLHVAGAQPPHAVNLHLFTQNRSFSGKRTIFCCNASISIGPTSTQSQESSNSTPAPASSQTSEPETTSSSTFTKTKIPSKKKHIPERLYPWLIVGIGNPGNKFQKTRHNVGFEIIDAIAEAESIKLNTIQQKALTGKGQIGPSQVILAKPQTYVNLTGQSVGPLAAYYRIPIQHLLVIYDDMTLEFGLMRLLKRGGSTTNNGVKSVIEHLKGCRFFPRLRIGIGSPPGTMDPGAFVLQRFDDPEREEMDGLIAQVPVLIREMITEGIEKTASKWNEVRKSKMTGLTPEELELVKQL</sequence>
<protein>
    <recommendedName>
        <fullName evidence="1">peptidyl-tRNA hydrolase</fullName>
        <ecNumber evidence="1">3.1.1.29</ecNumber>
    </recommendedName>
</protein>
<keyword evidence="4" id="KW-0694">RNA-binding</keyword>
<evidence type="ECO:0000256" key="6">
    <source>
        <dbReference type="RuleBase" id="RU004320"/>
    </source>
</evidence>
<comment type="similarity">
    <text evidence="5 6">Belongs to the PTH family.</text>
</comment>
<dbReference type="Pfam" id="PF01195">
    <property type="entry name" value="Pept_tRNA_hydro"/>
    <property type="match status" value="1"/>
</dbReference>
<evidence type="ECO:0000256" key="4">
    <source>
        <dbReference type="ARBA" id="ARBA00022884"/>
    </source>
</evidence>
<dbReference type="HAMAP" id="MF_00083">
    <property type="entry name" value="Pept_tRNA_hydro_bact"/>
    <property type="match status" value="1"/>
</dbReference>
<dbReference type="InterPro" id="IPR036416">
    <property type="entry name" value="Pept_tRNA_hydro_sf"/>
</dbReference>
<reference evidence="8" key="1">
    <citation type="submission" date="2021-08" db="EMBL/GenBank/DDBJ databases">
        <title>WGS assembly of Ceratopteris richardii.</title>
        <authorList>
            <person name="Marchant D.B."/>
            <person name="Chen G."/>
            <person name="Jenkins J."/>
            <person name="Shu S."/>
            <person name="Leebens-Mack J."/>
            <person name="Grimwood J."/>
            <person name="Schmutz J."/>
            <person name="Soltis P."/>
            <person name="Soltis D."/>
            <person name="Chen Z.-H."/>
        </authorList>
    </citation>
    <scope>NUCLEOTIDE SEQUENCE</scope>
    <source>
        <strain evidence="8">Whitten #5841</strain>
        <tissue evidence="8">Leaf</tissue>
    </source>
</reference>
<evidence type="ECO:0000256" key="7">
    <source>
        <dbReference type="SAM" id="MobiDB-lite"/>
    </source>
</evidence>
<dbReference type="PANTHER" id="PTHR17224:SF1">
    <property type="entry name" value="PEPTIDYL-TRNA HYDROLASE"/>
    <property type="match status" value="1"/>
</dbReference>
<accession>A0A8T2QDR0</accession>
<comment type="caution">
    <text evidence="8">The sequence shown here is derived from an EMBL/GenBank/DDBJ whole genome shotgun (WGS) entry which is preliminary data.</text>
</comment>
<feature type="compositionally biased region" description="Low complexity" evidence="7">
    <location>
        <begin position="42"/>
        <end position="76"/>
    </location>
</feature>
<evidence type="ECO:0000256" key="2">
    <source>
        <dbReference type="ARBA" id="ARBA00022555"/>
    </source>
</evidence>
<dbReference type="Gene3D" id="3.40.50.1470">
    <property type="entry name" value="Peptidyl-tRNA hydrolase"/>
    <property type="match status" value="1"/>
</dbReference>
<dbReference type="SUPFAM" id="SSF53178">
    <property type="entry name" value="Peptidyl-tRNA hydrolase-like"/>
    <property type="match status" value="1"/>
</dbReference>
<proteinExistence type="inferred from homology"/>
<dbReference type="EC" id="3.1.1.29" evidence="1"/>
<keyword evidence="2" id="KW-0820">tRNA-binding</keyword>